<dbReference type="Gene3D" id="1.10.10.10">
    <property type="entry name" value="Winged helix-like DNA-binding domain superfamily/Winged helix DNA-binding domain"/>
    <property type="match status" value="1"/>
</dbReference>
<proteinExistence type="predicted"/>
<dbReference type="RefSeq" id="WP_311425008.1">
    <property type="nucleotide sequence ID" value="NZ_JAVREH010000056.1"/>
</dbReference>
<comment type="catalytic activity">
    <reaction evidence="6">
        <text>a 6-O-methyl-2'-deoxyguanosine in DNA + L-cysteinyl-[protein] = S-methyl-L-cysteinyl-[protein] + a 2'-deoxyguanosine in DNA</text>
        <dbReference type="Rhea" id="RHEA:24000"/>
        <dbReference type="Rhea" id="RHEA-COMP:10131"/>
        <dbReference type="Rhea" id="RHEA-COMP:10132"/>
        <dbReference type="Rhea" id="RHEA-COMP:11367"/>
        <dbReference type="Rhea" id="RHEA-COMP:11368"/>
        <dbReference type="ChEBI" id="CHEBI:29950"/>
        <dbReference type="ChEBI" id="CHEBI:82612"/>
        <dbReference type="ChEBI" id="CHEBI:85445"/>
        <dbReference type="ChEBI" id="CHEBI:85448"/>
        <dbReference type="EC" id="2.1.1.63"/>
    </reaction>
</comment>
<evidence type="ECO:0000256" key="6">
    <source>
        <dbReference type="ARBA" id="ARBA00049348"/>
    </source>
</evidence>
<evidence type="ECO:0000256" key="4">
    <source>
        <dbReference type="ARBA" id="ARBA00022763"/>
    </source>
</evidence>
<dbReference type="InterPro" id="IPR014048">
    <property type="entry name" value="MethylDNA_cys_MeTrfase_DNA-bd"/>
</dbReference>
<comment type="catalytic activity">
    <reaction evidence="1">
        <text>a 4-O-methyl-thymidine in DNA + L-cysteinyl-[protein] = a thymidine in DNA + S-methyl-L-cysteinyl-[protein]</text>
        <dbReference type="Rhea" id="RHEA:53428"/>
        <dbReference type="Rhea" id="RHEA-COMP:10131"/>
        <dbReference type="Rhea" id="RHEA-COMP:10132"/>
        <dbReference type="Rhea" id="RHEA-COMP:13555"/>
        <dbReference type="Rhea" id="RHEA-COMP:13556"/>
        <dbReference type="ChEBI" id="CHEBI:29950"/>
        <dbReference type="ChEBI" id="CHEBI:82612"/>
        <dbReference type="ChEBI" id="CHEBI:137386"/>
        <dbReference type="ChEBI" id="CHEBI:137387"/>
        <dbReference type="EC" id="2.1.1.63"/>
    </reaction>
</comment>
<dbReference type="EMBL" id="JAVREH010000056">
    <property type="protein sequence ID" value="MDT0263864.1"/>
    <property type="molecule type" value="Genomic_DNA"/>
</dbReference>
<dbReference type="InterPro" id="IPR036217">
    <property type="entry name" value="MethylDNA_cys_MeTrfase_DNAb"/>
</dbReference>
<dbReference type="PANTHER" id="PTHR10815:SF5">
    <property type="entry name" value="METHYLATED-DNA--PROTEIN-CYSTEINE METHYLTRANSFERASE"/>
    <property type="match status" value="1"/>
</dbReference>
<dbReference type="InterPro" id="IPR036388">
    <property type="entry name" value="WH-like_DNA-bd_sf"/>
</dbReference>
<evidence type="ECO:0000256" key="3">
    <source>
        <dbReference type="ARBA" id="ARBA00022679"/>
    </source>
</evidence>
<keyword evidence="5" id="KW-0234">DNA repair</keyword>
<dbReference type="NCBIfam" id="TIGR00589">
    <property type="entry name" value="ogt"/>
    <property type="match status" value="1"/>
</dbReference>
<feature type="domain" description="Methylated-DNA-[protein]-cysteine S-methyltransferase DNA binding" evidence="7">
    <location>
        <begin position="88"/>
        <end position="169"/>
    </location>
</feature>
<evidence type="ECO:0000256" key="2">
    <source>
        <dbReference type="ARBA" id="ARBA00022603"/>
    </source>
</evidence>
<accession>A0ABU2JFU9</accession>
<evidence type="ECO:0000256" key="5">
    <source>
        <dbReference type="ARBA" id="ARBA00023204"/>
    </source>
</evidence>
<dbReference type="Pfam" id="PF01035">
    <property type="entry name" value="DNA_binding_1"/>
    <property type="match status" value="1"/>
</dbReference>
<dbReference type="SUPFAM" id="SSF46767">
    <property type="entry name" value="Methylated DNA-protein cysteine methyltransferase, C-terminal domain"/>
    <property type="match status" value="1"/>
</dbReference>
<name>A0ABU2JFU9_9ACTN</name>
<dbReference type="InterPro" id="IPR036631">
    <property type="entry name" value="MGMT_N_sf"/>
</dbReference>
<dbReference type="PROSITE" id="PS00374">
    <property type="entry name" value="MGMT"/>
    <property type="match status" value="1"/>
</dbReference>
<evidence type="ECO:0000256" key="1">
    <source>
        <dbReference type="ARBA" id="ARBA00001286"/>
    </source>
</evidence>
<dbReference type="SUPFAM" id="SSF53155">
    <property type="entry name" value="Methylated DNA-protein cysteine methyltransferase domain"/>
    <property type="match status" value="1"/>
</dbReference>
<gene>
    <name evidence="8" type="ORF">RM423_21035</name>
</gene>
<dbReference type="PANTHER" id="PTHR10815">
    <property type="entry name" value="METHYLATED-DNA--PROTEIN-CYSTEINE METHYLTRANSFERASE"/>
    <property type="match status" value="1"/>
</dbReference>
<keyword evidence="3 8" id="KW-0808">Transferase</keyword>
<sequence>MAAGFALFDTAIGPCGIAWSGDRVRAVALPEATPDGTLRRLNTGRPAAGGSTSPRAIAVTSRRIAELLQGVPDDLRDVALELDTLPAFCRDVFEVTRGIDPGRTLSYGAIATTLGLPGSARAVGQALGRNPCPIIVPCHRVVASDGSMHGFSAPGGIATKRRMLQIEGAIPFDEPTLF</sequence>
<dbReference type="GO" id="GO:0003908">
    <property type="term" value="F:methylated-DNA-[protein]-cysteine S-methyltransferase activity"/>
    <property type="evidence" value="ECO:0007669"/>
    <property type="project" value="UniProtKB-EC"/>
</dbReference>
<dbReference type="GO" id="GO:0032259">
    <property type="term" value="P:methylation"/>
    <property type="evidence" value="ECO:0007669"/>
    <property type="project" value="UniProtKB-KW"/>
</dbReference>
<organism evidence="8 9">
    <name type="scientific">Jatrophihabitans lederbergiae</name>
    <dbReference type="NCBI Taxonomy" id="3075547"/>
    <lineage>
        <taxon>Bacteria</taxon>
        <taxon>Bacillati</taxon>
        <taxon>Actinomycetota</taxon>
        <taxon>Actinomycetes</taxon>
        <taxon>Jatrophihabitantales</taxon>
        <taxon>Jatrophihabitantaceae</taxon>
        <taxon>Jatrophihabitans</taxon>
    </lineage>
</organism>
<dbReference type="Proteomes" id="UP001183176">
    <property type="component" value="Unassembled WGS sequence"/>
</dbReference>
<keyword evidence="4" id="KW-0227">DNA damage</keyword>
<evidence type="ECO:0000313" key="9">
    <source>
        <dbReference type="Proteomes" id="UP001183176"/>
    </source>
</evidence>
<dbReference type="InterPro" id="IPR001497">
    <property type="entry name" value="MethylDNA_cys_MeTrfase_AS"/>
</dbReference>
<dbReference type="CDD" id="cd06445">
    <property type="entry name" value="ATase"/>
    <property type="match status" value="1"/>
</dbReference>
<evidence type="ECO:0000259" key="7">
    <source>
        <dbReference type="Pfam" id="PF01035"/>
    </source>
</evidence>
<protein>
    <submittedName>
        <fullName evidence="8">Methylated-DNA--[protein]-cysteine S-methyltransferase</fullName>
        <ecNumber evidence="8">2.1.1.63</ecNumber>
    </submittedName>
</protein>
<evidence type="ECO:0000313" key="8">
    <source>
        <dbReference type="EMBL" id="MDT0263864.1"/>
    </source>
</evidence>
<keyword evidence="9" id="KW-1185">Reference proteome</keyword>
<dbReference type="EC" id="2.1.1.63" evidence="8"/>
<comment type="caution">
    <text evidence="8">The sequence shown here is derived from an EMBL/GenBank/DDBJ whole genome shotgun (WGS) entry which is preliminary data.</text>
</comment>
<reference evidence="9" key="1">
    <citation type="submission" date="2023-07" db="EMBL/GenBank/DDBJ databases">
        <title>30 novel species of actinomycetes from the DSMZ collection.</title>
        <authorList>
            <person name="Nouioui I."/>
        </authorList>
    </citation>
    <scope>NUCLEOTIDE SEQUENCE [LARGE SCALE GENOMIC DNA]</scope>
    <source>
        <strain evidence="9">DSM 44399</strain>
    </source>
</reference>
<keyword evidence="2 8" id="KW-0489">Methyltransferase</keyword>